<proteinExistence type="predicted"/>
<feature type="region of interest" description="Disordered" evidence="1">
    <location>
        <begin position="120"/>
        <end position="161"/>
    </location>
</feature>
<dbReference type="EMBL" id="NESQ01000093">
    <property type="protein sequence ID" value="PUU79404.1"/>
    <property type="molecule type" value="Genomic_DNA"/>
</dbReference>
<evidence type="ECO:0000313" key="3">
    <source>
        <dbReference type="Proteomes" id="UP000244722"/>
    </source>
</evidence>
<keyword evidence="3" id="KW-1185">Reference proteome</keyword>
<accession>A0A2T6ZVF6</accession>
<dbReference type="AlphaFoldDB" id="A0A2T6ZVF6"/>
<feature type="compositionally biased region" description="Basic and acidic residues" evidence="1">
    <location>
        <begin position="122"/>
        <end position="149"/>
    </location>
</feature>
<reference evidence="2 3" key="1">
    <citation type="submission" date="2017-04" db="EMBL/GenBank/DDBJ databases">
        <title>Draft genome sequence of Tuber borchii Vittad., a whitish edible truffle.</title>
        <authorList>
            <consortium name="DOE Joint Genome Institute"/>
            <person name="Murat C."/>
            <person name="Kuo A."/>
            <person name="Barry K.W."/>
            <person name="Clum A."/>
            <person name="Dockter R.B."/>
            <person name="Fauchery L."/>
            <person name="Iotti M."/>
            <person name="Kohler A."/>
            <person name="Labutti K."/>
            <person name="Lindquist E.A."/>
            <person name="Lipzen A."/>
            <person name="Ohm R.A."/>
            <person name="Wang M."/>
            <person name="Grigoriev I.V."/>
            <person name="Zambonelli A."/>
            <person name="Martin F.M."/>
        </authorList>
    </citation>
    <scope>NUCLEOTIDE SEQUENCE [LARGE SCALE GENOMIC DNA]</scope>
    <source>
        <strain evidence="2 3">Tbo3840</strain>
    </source>
</reference>
<protein>
    <submittedName>
        <fullName evidence="2">Uncharacterized protein</fullName>
    </submittedName>
</protein>
<name>A0A2T6ZVF6_TUBBO</name>
<feature type="compositionally biased region" description="Polar residues" evidence="1">
    <location>
        <begin position="150"/>
        <end position="161"/>
    </location>
</feature>
<gene>
    <name evidence="2" type="ORF">B9Z19DRAFT_1064294</name>
</gene>
<evidence type="ECO:0000256" key="1">
    <source>
        <dbReference type="SAM" id="MobiDB-lite"/>
    </source>
</evidence>
<evidence type="ECO:0000313" key="2">
    <source>
        <dbReference type="EMBL" id="PUU79404.1"/>
    </source>
</evidence>
<sequence>MFYAAVRMGRLGAKAGTNKCAKMSEYLRNGQIYKSGFSIPQTSDSISFAASCSPHVFRFGLAQNRTPKPFGARESPARPQPFFPVSDHVWTIAPMGTSPSDQPTGRRFIPVLVLRLGTPPEKFMHASGPEERKLKDLAAEDSGKEEANDSPKNNGGAQEES</sequence>
<comment type="caution">
    <text evidence="2">The sequence shown here is derived from an EMBL/GenBank/DDBJ whole genome shotgun (WGS) entry which is preliminary data.</text>
</comment>
<dbReference type="Proteomes" id="UP000244722">
    <property type="component" value="Unassembled WGS sequence"/>
</dbReference>
<organism evidence="2 3">
    <name type="scientific">Tuber borchii</name>
    <name type="common">White truffle</name>
    <dbReference type="NCBI Taxonomy" id="42251"/>
    <lineage>
        <taxon>Eukaryota</taxon>
        <taxon>Fungi</taxon>
        <taxon>Dikarya</taxon>
        <taxon>Ascomycota</taxon>
        <taxon>Pezizomycotina</taxon>
        <taxon>Pezizomycetes</taxon>
        <taxon>Pezizales</taxon>
        <taxon>Tuberaceae</taxon>
        <taxon>Tuber</taxon>
    </lineage>
</organism>